<gene>
    <name evidence="2" type="ORF">K1J60_38700</name>
</gene>
<dbReference type="Proteomes" id="UP000827138">
    <property type="component" value="Chromosome"/>
</dbReference>
<name>A0ABX8Y2F4_9ACTN</name>
<sequence length="118" mass="12994">MHIDLTRAKAAGADFCQIFRDSTIVVTTGDSAVAEMLTEAKDLGYLNHHGAQSDEVGSYYVLQHHPYFFIVEKICTQDEGIQSEAAPRRRTARSRAAQRAVRPPVHCRDGAVQSHLGA</sequence>
<reference evidence="2 3" key="1">
    <citation type="submission" date="2021-08" db="EMBL/GenBank/DDBJ databases">
        <authorList>
            <person name="Ping M."/>
        </authorList>
    </citation>
    <scope>NUCLEOTIDE SEQUENCE [LARGE SCALE GENOMIC DNA]</scope>
    <source>
        <strain evidence="2 3">MG28</strain>
    </source>
</reference>
<feature type="region of interest" description="Disordered" evidence="1">
    <location>
        <begin position="81"/>
        <end position="104"/>
    </location>
</feature>
<dbReference type="RefSeq" id="WP_220650279.1">
    <property type="nucleotide sequence ID" value="NZ_CP080647.1"/>
</dbReference>
<proteinExistence type="predicted"/>
<keyword evidence="3" id="KW-1185">Reference proteome</keyword>
<protein>
    <submittedName>
        <fullName evidence="2">Uncharacterized protein</fullName>
    </submittedName>
</protein>
<evidence type="ECO:0000313" key="2">
    <source>
        <dbReference type="EMBL" id="QYX81707.1"/>
    </source>
</evidence>
<evidence type="ECO:0000313" key="3">
    <source>
        <dbReference type="Proteomes" id="UP000827138"/>
    </source>
</evidence>
<accession>A0ABX8Y2F4</accession>
<dbReference type="EMBL" id="CP080647">
    <property type="protein sequence ID" value="QYX81707.1"/>
    <property type="molecule type" value="Genomic_DNA"/>
</dbReference>
<evidence type="ECO:0000256" key="1">
    <source>
        <dbReference type="SAM" id="MobiDB-lite"/>
    </source>
</evidence>
<feature type="compositionally biased region" description="Low complexity" evidence="1">
    <location>
        <begin position="94"/>
        <end position="104"/>
    </location>
</feature>
<organism evidence="2 3">
    <name type="scientific">Streptomyces akebiae</name>
    <dbReference type="NCBI Taxonomy" id="2865673"/>
    <lineage>
        <taxon>Bacteria</taxon>
        <taxon>Bacillati</taxon>
        <taxon>Actinomycetota</taxon>
        <taxon>Actinomycetes</taxon>
        <taxon>Kitasatosporales</taxon>
        <taxon>Streptomycetaceae</taxon>
        <taxon>Streptomyces</taxon>
    </lineage>
</organism>